<accession>A0A8H6T845</accession>
<gene>
    <name evidence="2" type="ORF">HMN09_00656700</name>
</gene>
<protein>
    <recommendedName>
        <fullName evidence="1">CxC5 like cysteine cluster associated with KDZ domain-containing protein</fullName>
    </recommendedName>
</protein>
<dbReference type="OrthoDB" id="2956462at2759"/>
<dbReference type="EMBL" id="JACAZE010000007">
    <property type="protein sequence ID" value="KAF7311125.1"/>
    <property type="molecule type" value="Genomic_DNA"/>
</dbReference>
<dbReference type="Pfam" id="PF18718">
    <property type="entry name" value="CxC5"/>
    <property type="match status" value="1"/>
</dbReference>
<dbReference type="AlphaFoldDB" id="A0A8H6T845"/>
<evidence type="ECO:0000313" key="3">
    <source>
        <dbReference type="Proteomes" id="UP000613580"/>
    </source>
</evidence>
<proteinExistence type="predicted"/>
<organism evidence="2 3">
    <name type="scientific">Mycena chlorophos</name>
    <name type="common">Agaric fungus</name>
    <name type="synonym">Agaricus chlorophos</name>
    <dbReference type="NCBI Taxonomy" id="658473"/>
    <lineage>
        <taxon>Eukaryota</taxon>
        <taxon>Fungi</taxon>
        <taxon>Dikarya</taxon>
        <taxon>Basidiomycota</taxon>
        <taxon>Agaricomycotina</taxon>
        <taxon>Agaricomycetes</taxon>
        <taxon>Agaricomycetidae</taxon>
        <taxon>Agaricales</taxon>
        <taxon>Marasmiineae</taxon>
        <taxon>Mycenaceae</taxon>
        <taxon>Mycena</taxon>
    </lineage>
</organism>
<dbReference type="InterPro" id="IPR041539">
    <property type="entry name" value="CxC5"/>
</dbReference>
<keyword evidence="3" id="KW-1185">Reference proteome</keyword>
<comment type="caution">
    <text evidence="2">The sequence shown here is derived from an EMBL/GenBank/DDBJ whole genome shotgun (WGS) entry which is preliminary data.</text>
</comment>
<sequence length="273" mass="30770">MYSVVYRPVVSGNKRNEGLRPSTSNESDAPCLRSTMIQLAGLSVPQLALFTRLLSGLKNDILLVQPARLSAEKAPAALPPSIVEFISRAVGIHQERVPVLWKELKSEVWAMEPAVLGESEEELFRKYGWKLGLTSLTLYPPSPFCLNSACSHRTTLKDCKTRQAVVYTVDKGVMPAHAIRLHCPSCNTTYFPDYFVHSAMRTYYADYMPDYIQIGTHQFIEKKLVSLWTSLLLVAWVSASNFSRVYDMALSGQKEHDFAFKSIGALRRVFETR</sequence>
<name>A0A8H6T845_MYCCL</name>
<dbReference type="Proteomes" id="UP000613580">
    <property type="component" value="Unassembled WGS sequence"/>
</dbReference>
<evidence type="ECO:0000313" key="2">
    <source>
        <dbReference type="EMBL" id="KAF7311125.1"/>
    </source>
</evidence>
<reference evidence="2" key="1">
    <citation type="submission" date="2020-05" db="EMBL/GenBank/DDBJ databases">
        <title>Mycena genomes resolve the evolution of fungal bioluminescence.</title>
        <authorList>
            <person name="Tsai I.J."/>
        </authorList>
    </citation>
    <scope>NUCLEOTIDE SEQUENCE</scope>
    <source>
        <strain evidence="2">110903Hualien_Pintung</strain>
    </source>
</reference>
<evidence type="ECO:0000259" key="1">
    <source>
        <dbReference type="Pfam" id="PF18718"/>
    </source>
</evidence>
<feature type="domain" description="CxC5 like cysteine cluster associated with KDZ" evidence="1">
    <location>
        <begin position="135"/>
        <end position="249"/>
    </location>
</feature>